<accession>A0A9X4H4D5</accession>
<protein>
    <submittedName>
        <fullName evidence="1">Uncharacterized protein</fullName>
    </submittedName>
</protein>
<sequence>MFKFKDSTLDKTFTEGFIAQRIDHCLKETVVPRADRQRLLDYQEEILDKVREEISSSPELQKLLDEYEKLNTEEDKLEQEFVYRQGFSDGMKFVLGGLINE</sequence>
<evidence type="ECO:0000313" key="2">
    <source>
        <dbReference type="Proteomes" id="UP001154312"/>
    </source>
</evidence>
<dbReference type="RefSeq" id="WP_277442399.1">
    <property type="nucleotide sequence ID" value="NZ_JAKOAV010000003.1"/>
</dbReference>
<evidence type="ECO:0000313" key="1">
    <source>
        <dbReference type="EMBL" id="MDF9407208.1"/>
    </source>
</evidence>
<reference evidence="1" key="1">
    <citation type="submission" date="2022-02" db="EMBL/GenBank/DDBJ databases">
        <authorList>
            <person name="Leng L."/>
        </authorList>
    </citation>
    <scope>NUCLEOTIDE SEQUENCE</scope>
    <source>
        <strain evidence="1">JI</strain>
    </source>
</reference>
<dbReference type="AlphaFoldDB" id="A0A9X4H4D5"/>
<keyword evidence="2" id="KW-1185">Reference proteome</keyword>
<name>A0A9X4H4D5_9FIRM</name>
<organism evidence="1 2">
    <name type="scientific">Pelotomaculum isophthalicicum JI</name>
    <dbReference type="NCBI Taxonomy" id="947010"/>
    <lineage>
        <taxon>Bacteria</taxon>
        <taxon>Bacillati</taxon>
        <taxon>Bacillota</taxon>
        <taxon>Clostridia</taxon>
        <taxon>Eubacteriales</taxon>
        <taxon>Desulfotomaculaceae</taxon>
        <taxon>Pelotomaculum</taxon>
    </lineage>
</organism>
<dbReference type="Proteomes" id="UP001154312">
    <property type="component" value="Unassembled WGS sequence"/>
</dbReference>
<gene>
    <name evidence="1" type="ORF">L7E55_02360</name>
</gene>
<dbReference type="EMBL" id="JAKOAV010000003">
    <property type="protein sequence ID" value="MDF9407208.1"/>
    <property type="molecule type" value="Genomic_DNA"/>
</dbReference>
<proteinExistence type="predicted"/>
<comment type="caution">
    <text evidence="1">The sequence shown here is derived from an EMBL/GenBank/DDBJ whole genome shotgun (WGS) entry which is preliminary data.</text>
</comment>